<protein>
    <submittedName>
        <fullName evidence="2">Uncharacterized protein</fullName>
    </submittedName>
</protein>
<sequence length="132" mass="15322">MKLFWMMLIPLGLVSNAMASPYYLQCEAIGYAYSYEKKVFYESTKVGFHYQSNSGCQLDSGRTHAKNEWHSYFSSEVPEYFKYTLGVKSDCECHDNPPSGVARSHQDFKRDFVRKGFSVKRLYGFDPEDSDF</sequence>
<feature type="chain" id="PRO_5001910376" evidence="1">
    <location>
        <begin position="20"/>
        <end position="132"/>
    </location>
</feature>
<evidence type="ECO:0000313" key="2">
    <source>
        <dbReference type="EMBL" id="KGD65245.1"/>
    </source>
</evidence>
<dbReference type="STRING" id="1177154.Y5S_01679"/>
<name>A0A095URV0_9GAMM</name>
<evidence type="ECO:0000256" key="1">
    <source>
        <dbReference type="SAM" id="SignalP"/>
    </source>
</evidence>
<keyword evidence="3" id="KW-1185">Reference proteome</keyword>
<dbReference type="Proteomes" id="UP000029444">
    <property type="component" value="Unassembled WGS sequence"/>
</dbReference>
<dbReference type="EMBL" id="ARXV01000005">
    <property type="protein sequence ID" value="KGD65245.1"/>
    <property type="molecule type" value="Genomic_DNA"/>
</dbReference>
<dbReference type="PATRIC" id="fig|1177154.3.peg.1709"/>
<organism evidence="2 3">
    <name type="scientific">Alcanivorax nanhaiticus</name>
    <dbReference type="NCBI Taxonomy" id="1177154"/>
    <lineage>
        <taxon>Bacteria</taxon>
        <taxon>Pseudomonadati</taxon>
        <taxon>Pseudomonadota</taxon>
        <taxon>Gammaproteobacteria</taxon>
        <taxon>Oceanospirillales</taxon>
        <taxon>Alcanivoracaceae</taxon>
        <taxon>Alcanivorax</taxon>
    </lineage>
</organism>
<feature type="signal peptide" evidence="1">
    <location>
        <begin position="1"/>
        <end position="19"/>
    </location>
</feature>
<reference evidence="2 3" key="1">
    <citation type="submission" date="2012-09" db="EMBL/GenBank/DDBJ databases">
        <title>Genome Sequence of alkane-degrading Bacterium Alcanivorax sp. 19-m-6.</title>
        <authorList>
            <person name="Lai Q."/>
            <person name="Shao Z."/>
        </authorList>
    </citation>
    <scope>NUCLEOTIDE SEQUENCE [LARGE SCALE GENOMIC DNA]</scope>
    <source>
        <strain evidence="2 3">19-m-6</strain>
    </source>
</reference>
<dbReference type="OrthoDB" id="7061243at2"/>
<dbReference type="AlphaFoldDB" id="A0A095URV0"/>
<evidence type="ECO:0000313" key="3">
    <source>
        <dbReference type="Proteomes" id="UP000029444"/>
    </source>
</evidence>
<keyword evidence="1" id="KW-0732">Signal</keyword>
<gene>
    <name evidence="2" type="ORF">Y5S_01679</name>
</gene>
<comment type="caution">
    <text evidence="2">The sequence shown here is derived from an EMBL/GenBank/DDBJ whole genome shotgun (WGS) entry which is preliminary data.</text>
</comment>
<accession>A0A095URV0</accession>
<proteinExistence type="predicted"/>
<dbReference type="RefSeq" id="WP_035232171.1">
    <property type="nucleotide sequence ID" value="NZ_ARXV01000005.1"/>
</dbReference>